<evidence type="ECO:0000256" key="3">
    <source>
        <dbReference type="ARBA" id="ARBA00013236"/>
    </source>
</evidence>
<dbReference type="GO" id="GO:0005829">
    <property type="term" value="C:cytosol"/>
    <property type="evidence" value="ECO:0007669"/>
    <property type="project" value="TreeGrafter"/>
</dbReference>
<evidence type="ECO:0000313" key="11">
    <source>
        <dbReference type="EMBL" id="TNM39449.1"/>
    </source>
</evidence>
<dbReference type="Gene3D" id="3.20.20.70">
    <property type="entry name" value="Aldolase class I"/>
    <property type="match status" value="1"/>
</dbReference>
<dbReference type="GO" id="GO:0004516">
    <property type="term" value="F:nicotinate phosphoribosyltransferase activity"/>
    <property type="evidence" value="ECO:0007669"/>
    <property type="project" value="UniProtKB-EC"/>
</dbReference>
<keyword evidence="4" id="KW-0597">Phosphoprotein</keyword>
<keyword evidence="5 11" id="KW-0436">Ligase</keyword>
<dbReference type="InterPro" id="IPR040727">
    <property type="entry name" value="NAPRTase_N"/>
</dbReference>
<dbReference type="InterPro" id="IPR000868">
    <property type="entry name" value="Isochorismatase-like_dom"/>
</dbReference>
<evidence type="ECO:0000256" key="6">
    <source>
        <dbReference type="ARBA" id="ARBA00022642"/>
    </source>
</evidence>
<dbReference type="InterPro" id="IPR007229">
    <property type="entry name" value="Nic_PRibTrfase-Fam"/>
</dbReference>
<dbReference type="NCBIfam" id="NF006698">
    <property type="entry name" value="PRK09243.1-5"/>
    <property type="match status" value="1"/>
</dbReference>
<evidence type="ECO:0000256" key="4">
    <source>
        <dbReference type="ARBA" id="ARBA00022553"/>
    </source>
</evidence>
<dbReference type="Pfam" id="PF17767">
    <property type="entry name" value="NAPRTase_N"/>
    <property type="match status" value="1"/>
</dbReference>
<dbReference type="PANTHER" id="PTHR11098">
    <property type="entry name" value="NICOTINATE PHOSPHORIBOSYLTRANSFERASE"/>
    <property type="match status" value="1"/>
</dbReference>
<organism evidence="11 12">
    <name type="scientific">Nocardioides albidus</name>
    <dbReference type="NCBI Taxonomy" id="1517589"/>
    <lineage>
        <taxon>Bacteria</taxon>
        <taxon>Bacillati</taxon>
        <taxon>Actinomycetota</taxon>
        <taxon>Actinomycetes</taxon>
        <taxon>Propionibacteriales</taxon>
        <taxon>Nocardioidaceae</taxon>
        <taxon>Nocardioides</taxon>
    </lineage>
</organism>
<feature type="domain" description="Isochorismatase-like" evidence="9">
    <location>
        <begin position="453"/>
        <end position="639"/>
    </location>
</feature>
<sequence>MTRTGLLTDRYELTMLDSFVRDGSAHRPAVFEAFARRLPEGRRYGMLAGLGRLLTAIEEFTFDADEIVWLREEGVIGDETAAWLADFRFRGHIDGYREGELYFPGSPILAVTGTLGECVVLETLVLSILNHDTAIASAAARMVDAAKGRPIIEMGGRRTHERAAVATARAAYLAGFASTSNLAAGRAFGVPTAGTAAHAFTLAHDTEADAFRSQVEALGVGTTLLVDTYDIEQGIRTAVEVAGTGLGAVRIDSGDLAEESHKARALLDSLGATETRIVVTSDLDEFVIAALADAPIDGYGVGTRVATGSGHPTASMVYKLVAIADDEDAPLRPVAKKSKDKASTGGRKHPFREYDGDGLLVAEIVTAQDAPGPGPGAVPVQIPLVRGGTTVHRPSLAEVRAFAASALATLPADARTVAAGPAYLSTTLVEAAAQRPSRDPRKEKAMAQPTRGLIVVDVQNDFVEGGSLGVAGGRDVAGRISRHLAEHAGDYAVVAASRDWHHRDDTNGGHFHEPGEDPDFVTTWPVHCVQGEAGSEYAPELETGAVTHHIVKGMGVPAYSAFEGVSESGERLVDILRDAGVTEVDVTGIATDHCVRATALDAREAGFAVRLLPGLHAGVAPETSAAAIEEMATAGVEVSA</sequence>
<evidence type="ECO:0000313" key="12">
    <source>
        <dbReference type="Proteomes" id="UP000313231"/>
    </source>
</evidence>
<keyword evidence="6" id="KW-0662">Pyridine nucleotide biosynthesis</keyword>
<comment type="pathway">
    <text evidence="1">Cofactor biosynthesis; NAD(+) biosynthesis; nicotinate D-ribonucleotide from nicotinate: step 1/1.</text>
</comment>
<protein>
    <recommendedName>
        <fullName evidence="3">nicotinate phosphoribosyltransferase</fullName>
        <ecNumber evidence="3">6.3.4.21</ecNumber>
    </recommendedName>
</protein>
<gene>
    <name evidence="11" type="ORF">FHP29_11090</name>
</gene>
<proteinExistence type="inferred from homology"/>
<evidence type="ECO:0000259" key="10">
    <source>
        <dbReference type="Pfam" id="PF17767"/>
    </source>
</evidence>
<dbReference type="UniPathway" id="UPA00253">
    <property type="reaction ID" value="UER00457"/>
</dbReference>
<dbReference type="GO" id="GO:0016757">
    <property type="term" value="F:glycosyltransferase activity"/>
    <property type="evidence" value="ECO:0007669"/>
    <property type="project" value="UniProtKB-KW"/>
</dbReference>
<dbReference type="InterPro" id="IPR013785">
    <property type="entry name" value="Aldolase_TIM"/>
</dbReference>
<dbReference type="EC" id="6.3.4.21" evidence="3"/>
<feature type="domain" description="Nicotinate phosphoribosyltransferase N-terminal" evidence="10">
    <location>
        <begin position="6"/>
        <end position="130"/>
    </location>
</feature>
<comment type="caution">
    <text evidence="11">The sequence shown here is derived from an EMBL/GenBank/DDBJ whole genome shotgun (WGS) entry which is preliminary data.</text>
</comment>
<dbReference type="PANTHER" id="PTHR11098:SF8">
    <property type="entry name" value="NICOTINATE PHOSPHORIBOSYLTRANSFERASE PNCB1"/>
    <property type="match status" value="1"/>
</dbReference>
<dbReference type="Proteomes" id="UP000313231">
    <property type="component" value="Unassembled WGS sequence"/>
</dbReference>
<evidence type="ECO:0000256" key="8">
    <source>
        <dbReference type="ARBA" id="ARBA00048668"/>
    </source>
</evidence>
<accession>A0A5C4VVX2</accession>
<dbReference type="NCBIfam" id="NF009131">
    <property type="entry name" value="PRK12484.1"/>
    <property type="match status" value="1"/>
</dbReference>
<evidence type="ECO:0000259" key="9">
    <source>
        <dbReference type="Pfam" id="PF00857"/>
    </source>
</evidence>
<evidence type="ECO:0000256" key="7">
    <source>
        <dbReference type="ARBA" id="ARBA00022679"/>
    </source>
</evidence>
<dbReference type="SUPFAM" id="SSF54675">
    <property type="entry name" value="Nicotinate/Quinolinate PRTase N-terminal domain-like"/>
    <property type="match status" value="1"/>
</dbReference>
<reference evidence="11 12" key="1">
    <citation type="journal article" date="2016" name="Int. J. Syst. Evol. Microbiol.">
        <title>Nocardioides albidus sp. nov., an actinobacterium isolated from garden soil.</title>
        <authorList>
            <person name="Singh H."/>
            <person name="Du J."/>
            <person name="Trinh H."/>
            <person name="Won K."/>
            <person name="Yang J.E."/>
            <person name="Yin C."/>
            <person name="Kook M."/>
            <person name="Yi T.H."/>
        </authorList>
    </citation>
    <scope>NUCLEOTIDE SEQUENCE [LARGE SCALE GENOMIC DNA]</scope>
    <source>
        <strain evidence="11 12">CCTCC AB 2015297</strain>
    </source>
</reference>
<evidence type="ECO:0000256" key="1">
    <source>
        <dbReference type="ARBA" id="ARBA00004952"/>
    </source>
</evidence>
<comment type="similarity">
    <text evidence="2">Belongs to the NAPRTase family.</text>
</comment>
<dbReference type="SUPFAM" id="SSF51690">
    <property type="entry name" value="Nicotinate/Quinolinate PRTase C-terminal domain-like"/>
    <property type="match status" value="1"/>
</dbReference>
<dbReference type="Gene3D" id="3.20.140.10">
    <property type="entry name" value="nicotinate phosphoribosyltransferase"/>
    <property type="match status" value="1"/>
</dbReference>
<keyword evidence="7 11" id="KW-0808">Transferase</keyword>
<dbReference type="InterPro" id="IPR036380">
    <property type="entry name" value="Isochorismatase-like_sf"/>
</dbReference>
<dbReference type="GO" id="GO:0034355">
    <property type="term" value="P:NAD+ biosynthetic process via the salvage pathway"/>
    <property type="evidence" value="ECO:0007669"/>
    <property type="project" value="TreeGrafter"/>
</dbReference>
<dbReference type="Gene3D" id="3.40.50.850">
    <property type="entry name" value="Isochorismatase-like"/>
    <property type="match status" value="1"/>
</dbReference>
<evidence type="ECO:0000256" key="5">
    <source>
        <dbReference type="ARBA" id="ARBA00022598"/>
    </source>
</evidence>
<keyword evidence="11" id="KW-0328">Glycosyltransferase</keyword>
<dbReference type="CDD" id="cd01570">
    <property type="entry name" value="NAPRTase_A"/>
    <property type="match status" value="1"/>
</dbReference>
<name>A0A5C4VVX2_9ACTN</name>
<dbReference type="NCBIfam" id="TIGR01513">
    <property type="entry name" value="NAPRTase_put"/>
    <property type="match status" value="1"/>
</dbReference>
<dbReference type="Pfam" id="PF00857">
    <property type="entry name" value="Isochorismatase"/>
    <property type="match status" value="1"/>
</dbReference>
<keyword evidence="12" id="KW-1185">Reference proteome</keyword>
<evidence type="ECO:0000256" key="2">
    <source>
        <dbReference type="ARBA" id="ARBA00010897"/>
    </source>
</evidence>
<comment type="catalytic activity">
    <reaction evidence="8">
        <text>5-phospho-alpha-D-ribose 1-diphosphate + nicotinate + ATP + H2O = nicotinate beta-D-ribonucleotide + ADP + phosphate + diphosphate</text>
        <dbReference type="Rhea" id="RHEA:36163"/>
        <dbReference type="ChEBI" id="CHEBI:15377"/>
        <dbReference type="ChEBI" id="CHEBI:30616"/>
        <dbReference type="ChEBI" id="CHEBI:32544"/>
        <dbReference type="ChEBI" id="CHEBI:33019"/>
        <dbReference type="ChEBI" id="CHEBI:43474"/>
        <dbReference type="ChEBI" id="CHEBI:57502"/>
        <dbReference type="ChEBI" id="CHEBI:58017"/>
        <dbReference type="ChEBI" id="CHEBI:456216"/>
        <dbReference type="EC" id="6.3.4.21"/>
    </reaction>
</comment>
<dbReference type="SUPFAM" id="SSF52499">
    <property type="entry name" value="Isochorismatase-like hydrolases"/>
    <property type="match status" value="1"/>
</dbReference>
<dbReference type="EMBL" id="VDMP01000024">
    <property type="protein sequence ID" value="TNM39449.1"/>
    <property type="molecule type" value="Genomic_DNA"/>
</dbReference>
<dbReference type="InterPro" id="IPR006405">
    <property type="entry name" value="Nic_PRibTrfase_pncB"/>
</dbReference>
<dbReference type="InterPro" id="IPR036068">
    <property type="entry name" value="Nicotinate_pribotase-like_C"/>
</dbReference>
<dbReference type="AlphaFoldDB" id="A0A5C4VVX2"/>